<dbReference type="EMBL" id="JAEUBF010001304">
    <property type="protein sequence ID" value="KAH3670310.1"/>
    <property type="molecule type" value="Genomic_DNA"/>
</dbReference>
<gene>
    <name evidence="3" type="ORF">WICMUC_004879</name>
</gene>
<dbReference type="InterPro" id="IPR023210">
    <property type="entry name" value="NADP_OxRdtase_dom"/>
</dbReference>
<dbReference type="Proteomes" id="UP000769528">
    <property type="component" value="Unassembled WGS sequence"/>
</dbReference>
<sequence length="348" mass="39867">MSEQQVIEWNNLGKSGLKISKIIIGFMSYGKKTWADWVEDDEDKIFAILKKAYDLGLRTYDTADVYSNGYSEVLLGKFLTKFNIKRDKVVILTKVFNPVDEDLDLRHGGRGSEVKDIDLINSKGLSRKHIFDGVENSVRRLGTYIDVLQIHRLDKETSTYEIVKALNDVVEKGWVRYLGASSMRGTEFAELYFTAEKHNFHNFIVVQDYYNLLYREEERETIPFAKKHGIGIIPWSPNARGVLTRPFVETSNRHLSDPQFKNLKLNNLTDADKEIINRVEEIAKKRNVSLAIVSTAWVLSKGVNPIVGLNSEARVEEALKAAEFTLTEEEIKYLEEPYVPKNVIGFPQ</sequence>
<dbReference type="SUPFAM" id="SSF51430">
    <property type="entry name" value="NAD(P)-linked oxidoreductase"/>
    <property type="match status" value="1"/>
</dbReference>
<dbReference type="FunFam" id="3.20.20.100:FF:000004">
    <property type="entry name" value="Oxidoreductase, aldo/keto reductase"/>
    <property type="match status" value="1"/>
</dbReference>
<evidence type="ECO:0000259" key="2">
    <source>
        <dbReference type="Pfam" id="PF00248"/>
    </source>
</evidence>
<reference evidence="3" key="2">
    <citation type="submission" date="2021-01" db="EMBL/GenBank/DDBJ databases">
        <authorList>
            <person name="Schikora-Tamarit M.A."/>
        </authorList>
    </citation>
    <scope>NUCLEOTIDE SEQUENCE</scope>
    <source>
        <strain evidence="3">CBS6341</strain>
    </source>
</reference>
<accession>A0A9P8T9I5</accession>
<protein>
    <recommendedName>
        <fullName evidence="2">NADP-dependent oxidoreductase domain-containing protein</fullName>
    </recommendedName>
</protein>
<dbReference type="OrthoDB" id="48988at2759"/>
<dbReference type="PANTHER" id="PTHR43364">
    <property type="entry name" value="NADH-SPECIFIC METHYLGLYOXAL REDUCTASE-RELATED"/>
    <property type="match status" value="1"/>
</dbReference>
<dbReference type="GO" id="GO:0005829">
    <property type="term" value="C:cytosol"/>
    <property type="evidence" value="ECO:0007669"/>
    <property type="project" value="UniProtKB-ARBA"/>
</dbReference>
<evidence type="ECO:0000313" key="3">
    <source>
        <dbReference type="EMBL" id="KAH3670310.1"/>
    </source>
</evidence>
<name>A0A9P8T9I5_9ASCO</name>
<dbReference type="GO" id="GO:0016491">
    <property type="term" value="F:oxidoreductase activity"/>
    <property type="evidence" value="ECO:0007669"/>
    <property type="project" value="UniProtKB-KW"/>
</dbReference>
<proteinExistence type="predicted"/>
<keyword evidence="4" id="KW-1185">Reference proteome</keyword>
<reference evidence="3" key="1">
    <citation type="journal article" date="2021" name="Open Biol.">
        <title>Shared evolutionary footprints suggest mitochondrial oxidative damage underlies multiple complex I losses in fungi.</title>
        <authorList>
            <person name="Schikora-Tamarit M.A."/>
            <person name="Marcet-Houben M."/>
            <person name="Nosek J."/>
            <person name="Gabaldon T."/>
        </authorList>
    </citation>
    <scope>NUCLEOTIDE SEQUENCE</scope>
    <source>
        <strain evidence="3">CBS6341</strain>
    </source>
</reference>
<dbReference type="InterPro" id="IPR036812">
    <property type="entry name" value="NAD(P)_OxRdtase_dom_sf"/>
</dbReference>
<dbReference type="CDD" id="cd19079">
    <property type="entry name" value="AKR_EcYajO-like"/>
    <property type="match status" value="1"/>
</dbReference>
<comment type="caution">
    <text evidence="3">The sequence shown here is derived from an EMBL/GenBank/DDBJ whole genome shotgun (WGS) entry which is preliminary data.</text>
</comment>
<feature type="domain" description="NADP-dependent oxidoreductase" evidence="2">
    <location>
        <begin position="21"/>
        <end position="336"/>
    </location>
</feature>
<organism evidence="3 4">
    <name type="scientific">Wickerhamomyces mucosus</name>
    <dbReference type="NCBI Taxonomy" id="1378264"/>
    <lineage>
        <taxon>Eukaryota</taxon>
        <taxon>Fungi</taxon>
        <taxon>Dikarya</taxon>
        <taxon>Ascomycota</taxon>
        <taxon>Saccharomycotina</taxon>
        <taxon>Saccharomycetes</taxon>
        <taxon>Phaffomycetales</taxon>
        <taxon>Wickerhamomycetaceae</taxon>
        <taxon>Wickerhamomyces</taxon>
    </lineage>
</organism>
<dbReference type="Pfam" id="PF00248">
    <property type="entry name" value="Aldo_ket_red"/>
    <property type="match status" value="1"/>
</dbReference>
<evidence type="ECO:0000256" key="1">
    <source>
        <dbReference type="ARBA" id="ARBA00023002"/>
    </source>
</evidence>
<evidence type="ECO:0000313" key="4">
    <source>
        <dbReference type="Proteomes" id="UP000769528"/>
    </source>
</evidence>
<dbReference type="InterPro" id="IPR050523">
    <property type="entry name" value="AKR_Detox_Biosynth"/>
</dbReference>
<keyword evidence="1" id="KW-0560">Oxidoreductase</keyword>
<dbReference type="Gene3D" id="3.20.20.100">
    <property type="entry name" value="NADP-dependent oxidoreductase domain"/>
    <property type="match status" value="1"/>
</dbReference>
<dbReference type="AlphaFoldDB" id="A0A9P8T9I5"/>
<dbReference type="PANTHER" id="PTHR43364:SF15">
    <property type="entry name" value="ARYL-ALCOHOL DEHYDROGENASE AAD16-RELATED"/>
    <property type="match status" value="1"/>
</dbReference>